<evidence type="ECO:0000313" key="2">
    <source>
        <dbReference type="EMBL" id="OIQ75700.1"/>
    </source>
</evidence>
<reference evidence="2" key="1">
    <citation type="submission" date="2016-10" db="EMBL/GenBank/DDBJ databases">
        <title>Sequence of Gallionella enrichment culture.</title>
        <authorList>
            <person name="Poehlein A."/>
            <person name="Muehling M."/>
            <person name="Daniel R."/>
        </authorList>
    </citation>
    <scope>NUCLEOTIDE SEQUENCE</scope>
</reference>
<proteinExistence type="predicted"/>
<protein>
    <submittedName>
        <fullName evidence="2">Uncharacterized protein</fullName>
    </submittedName>
</protein>
<feature type="compositionally biased region" description="Low complexity" evidence="1">
    <location>
        <begin position="41"/>
        <end position="52"/>
    </location>
</feature>
<dbReference type="AlphaFoldDB" id="A0A1J5Q760"/>
<accession>A0A1J5Q760</accession>
<comment type="caution">
    <text evidence="2">The sequence shown here is derived from an EMBL/GenBank/DDBJ whole genome shotgun (WGS) entry which is preliminary data.</text>
</comment>
<name>A0A1J5Q760_9ZZZZ</name>
<organism evidence="2">
    <name type="scientific">mine drainage metagenome</name>
    <dbReference type="NCBI Taxonomy" id="410659"/>
    <lineage>
        <taxon>unclassified sequences</taxon>
        <taxon>metagenomes</taxon>
        <taxon>ecological metagenomes</taxon>
    </lineage>
</organism>
<dbReference type="EMBL" id="MLJW01002083">
    <property type="protein sequence ID" value="OIQ75700.1"/>
    <property type="molecule type" value="Genomic_DNA"/>
</dbReference>
<evidence type="ECO:0000256" key="1">
    <source>
        <dbReference type="SAM" id="MobiDB-lite"/>
    </source>
</evidence>
<sequence>MDQTFSTTCYGVNMKSHYQFLIALSLGVAVLGGCSKKEEVAPAPAEPVAAPAPAAPAPEPAKEESGGWVPPPADVAPAPATADPAAAPAAPAADSAK</sequence>
<feature type="compositionally biased region" description="Low complexity" evidence="1">
    <location>
        <begin position="75"/>
        <end position="97"/>
    </location>
</feature>
<feature type="region of interest" description="Disordered" evidence="1">
    <location>
        <begin position="39"/>
        <end position="97"/>
    </location>
</feature>
<gene>
    <name evidence="2" type="ORF">GALL_426290</name>
</gene>